<name>A0A2I7N7I4_9NEIS</name>
<organism evidence="2 3">
    <name type="scientific">Aquella oligotrophica</name>
    <dbReference type="NCBI Taxonomy" id="2067065"/>
    <lineage>
        <taxon>Bacteria</taxon>
        <taxon>Pseudomonadati</taxon>
        <taxon>Pseudomonadota</taxon>
        <taxon>Betaproteobacteria</taxon>
        <taxon>Neisseriales</taxon>
        <taxon>Neisseriaceae</taxon>
        <taxon>Aquella</taxon>
    </lineage>
</organism>
<reference evidence="3" key="1">
    <citation type="submission" date="2017-11" db="EMBL/GenBank/DDBJ databases">
        <authorList>
            <person name="Chan K.G."/>
            <person name="Lee L.S."/>
        </authorList>
    </citation>
    <scope>NUCLEOTIDE SEQUENCE [LARGE SCALE GENOMIC DNA]</scope>
    <source>
        <strain evidence="3">DSM 100970</strain>
    </source>
</reference>
<dbReference type="EMBL" id="CP024847">
    <property type="protein sequence ID" value="AUR52426.1"/>
    <property type="molecule type" value="Genomic_DNA"/>
</dbReference>
<evidence type="ECO:0000259" key="1">
    <source>
        <dbReference type="Pfam" id="PF02602"/>
    </source>
</evidence>
<feature type="domain" description="Tetrapyrrole biosynthesis uroporphyrinogen III synthase" evidence="1">
    <location>
        <begin position="25"/>
        <end position="237"/>
    </location>
</feature>
<protein>
    <recommendedName>
        <fullName evidence="1">Tetrapyrrole biosynthesis uroporphyrinogen III synthase domain-containing protein</fullName>
    </recommendedName>
</protein>
<dbReference type="Pfam" id="PF02602">
    <property type="entry name" value="HEM4"/>
    <property type="match status" value="1"/>
</dbReference>
<evidence type="ECO:0000313" key="3">
    <source>
        <dbReference type="Proteomes" id="UP000236655"/>
    </source>
</evidence>
<dbReference type="Proteomes" id="UP000236655">
    <property type="component" value="Chromosome"/>
</dbReference>
<evidence type="ECO:0000313" key="2">
    <source>
        <dbReference type="EMBL" id="AUR52426.1"/>
    </source>
</evidence>
<dbReference type="Gene3D" id="3.40.50.10090">
    <property type="match status" value="2"/>
</dbReference>
<dbReference type="GO" id="GO:0033014">
    <property type="term" value="P:tetrapyrrole biosynthetic process"/>
    <property type="evidence" value="ECO:0007669"/>
    <property type="project" value="InterPro"/>
</dbReference>
<dbReference type="SUPFAM" id="SSF69618">
    <property type="entry name" value="HemD-like"/>
    <property type="match status" value="1"/>
</dbReference>
<dbReference type="AlphaFoldDB" id="A0A2I7N7I4"/>
<dbReference type="GO" id="GO:0004852">
    <property type="term" value="F:uroporphyrinogen-III synthase activity"/>
    <property type="evidence" value="ECO:0007669"/>
    <property type="project" value="InterPro"/>
</dbReference>
<dbReference type="InterPro" id="IPR003754">
    <property type="entry name" value="4pyrrol_synth_uPrphyn_synth"/>
</dbReference>
<dbReference type="InterPro" id="IPR036108">
    <property type="entry name" value="4pyrrol_syn_uPrphyn_synt_sf"/>
</dbReference>
<accession>A0A2I7N7I4</accession>
<proteinExistence type="predicted"/>
<dbReference type="CDD" id="cd06578">
    <property type="entry name" value="HemD"/>
    <property type="match status" value="1"/>
</dbReference>
<sequence length="258" mass="29163">MVLRRFLGNTYNMLLVGRQESQAAELIELLTINGYAAKWLPLMTTRLNTPEYAKIQQTITCYQKIIITAPAVIDYLCMEVAKLGSQITILTPGVASAKKIKEVNRDVQILYPKNGSGIESIAKESLLDQFLDNEILVIGGDEINPRLRLLLEEYKIKFSYASIYHRLNIGLENLDVIDKFISDPQIIGIIITSTQIADYLLECVSRLNLINRLQEILIISIHPQITDYLSKNGISKVQETFASDNLSILQTIRAFMNE</sequence>
<gene>
    <name evidence="2" type="ORF">CUN60_08995</name>
</gene>
<keyword evidence="3" id="KW-1185">Reference proteome</keyword>
<dbReference type="KEGG" id="nba:CUN60_08995"/>